<sequence>MSDDWSYTNEYINHELSNIKLDESQTKFDYCKCKLIIEQAIRDAIRTDEKTEMKIEYDEKNIVTITHYVQYHTFEDYFFQAQKSVEQLKQEIEAEEEQTRMF</sequence>
<evidence type="ECO:0000313" key="1">
    <source>
        <dbReference type="EMBL" id="KAK8882441.1"/>
    </source>
</evidence>
<proteinExistence type="predicted"/>
<dbReference type="Proteomes" id="UP001470230">
    <property type="component" value="Unassembled WGS sequence"/>
</dbReference>
<protein>
    <submittedName>
        <fullName evidence="1">Uncharacterized protein</fullName>
    </submittedName>
</protein>
<reference evidence="1 2" key="1">
    <citation type="submission" date="2024-04" db="EMBL/GenBank/DDBJ databases">
        <title>Tritrichomonas musculus Genome.</title>
        <authorList>
            <person name="Alves-Ferreira E."/>
            <person name="Grigg M."/>
            <person name="Lorenzi H."/>
            <person name="Galac M."/>
        </authorList>
    </citation>
    <scope>NUCLEOTIDE SEQUENCE [LARGE SCALE GENOMIC DNA]</scope>
    <source>
        <strain evidence="1 2">EAF2021</strain>
    </source>
</reference>
<evidence type="ECO:0000313" key="2">
    <source>
        <dbReference type="Proteomes" id="UP001470230"/>
    </source>
</evidence>
<dbReference type="EMBL" id="JAPFFF010000009">
    <property type="protein sequence ID" value="KAK8882441.1"/>
    <property type="molecule type" value="Genomic_DNA"/>
</dbReference>
<keyword evidence="2" id="KW-1185">Reference proteome</keyword>
<gene>
    <name evidence="1" type="ORF">M9Y10_045083</name>
</gene>
<name>A0ABR2JVJ5_9EUKA</name>
<organism evidence="1 2">
    <name type="scientific">Tritrichomonas musculus</name>
    <dbReference type="NCBI Taxonomy" id="1915356"/>
    <lineage>
        <taxon>Eukaryota</taxon>
        <taxon>Metamonada</taxon>
        <taxon>Parabasalia</taxon>
        <taxon>Tritrichomonadida</taxon>
        <taxon>Tritrichomonadidae</taxon>
        <taxon>Tritrichomonas</taxon>
    </lineage>
</organism>
<accession>A0ABR2JVJ5</accession>
<comment type="caution">
    <text evidence="1">The sequence shown here is derived from an EMBL/GenBank/DDBJ whole genome shotgun (WGS) entry which is preliminary data.</text>
</comment>